<dbReference type="GO" id="GO:0008017">
    <property type="term" value="F:microtubule binding"/>
    <property type="evidence" value="ECO:0007669"/>
    <property type="project" value="InterPro"/>
</dbReference>
<dbReference type="PANTHER" id="PTHR33737:SF2">
    <property type="entry name" value="OS12G0102700 PROTEIN"/>
    <property type="match status" value="1"/>
</dbReference>
<feature type="region of interest" description="Disordered" evidence="1">
    <location>
        <begin position="855"/>
        <end position="901"/>
    </location>
</feature>
<accession>A0A8D6ZZT6</accession>
<dbReference type="EMBL" id="HG996470">
    <property type="protein sequence ID" value="CAG1838441.1"/>
    <property type="molecule type" value="Genomic_DNA"/>
</dbReference>
<gene>
    <name evidence="2" type="ORF">GSMUA_266180.1</name>
</gene>
<feature type="compositionally biased region" description="Polar residues" evidence="1">
    <location>
        <begin position="891"/>
        <end position="901"/>
    </location>
</feature>
<name>A0A8D6ZZT6_MUSAM</name>
<dbReference type="PANTHER" id="PTHR33737">
    <property type="entry name" value="OS05G0121800 PROTEIN"/>
    <property type="match status" value="1"/>
</dbReference>
<evidence type="ECO:0000256" key="1">
    <source>
        <dbReference type="SAM" id="MobiDB-lite"/>
    </source>
</evidence>
<dbReference type="AlphaFoldDB" id="A0A8D6ZZT6"/>
<reference evidence="2" key="1">
    <citation type="submission" date="2021-03" db="EMBL/GenBank/DDBJ databases">
        <authorList>
            <consortium name="Genoscope - CEA"/>
            <person name="William W."/>
        </authorList>
    </citation>
    <scope>NUCLEOTIDE SEQUENCE</scope>
    <source>
        <strain evidence="2">Doubled-haploid Pahang</strain>
    </source>
</reference>
<organism evidence="2">
    <name type="scientific">Musa acuminata subsp. malaccensis</name>
    <name type="common">Wild banana</name>
    <name type="synonym">Musa malaccensis</name>
    <dbReference type="NCBI Taxonomy" id="214687"/>
    <lineage>
        <taxon>Eukaryota</taxon>
        <taxon>Viridiplantae</taxon>
        <taxon>Streptophyta</taxon>
        <taxon>Embryophyta</taxon>
        <taxon>Tracheophyta</taxon>
        <taxon>Spermatophyta</taxon>
        <taxon>Magnoliopsida</taxon>
        <taxon>Liliopsida</taxon>
        <taxon>Zingiberales</taxon>
        <taxon>Musaceae</taxon>
        <taxon>Musa</taxon>
    </lineage>
</organism>
<evidence type="ECO:0000313" key="2">
    <source>
        <dbReference type="EMBL" id="CAG1838441.1"/>
    </source>
</evidence>
<feature type="region of interest" description="Disordered" evidence="1">
    <location>
        <begin position="256"/>
        <end position="282"/>
    </location>
</feature>
<dbReference type="InterPro" id="IPR045882">
    <property type="entry name" value="GPT1/2"/>
</dbReference>
<feature type="region of interest" description="Disordered" evidence="1">
    <location>
        <begin position="1"/>
        <end position="39"/>
    </location>
</feature>
<protein>
    <submittedName>
        <fullName evidence="2">(wild Malaysian banana) hypothetical protein</fullName>
    </submittedName>
</protein>
<feature type="compositionally biased region" description="Polar residues" evidence="1">
    <location>
        <begin position="266"/>
        <end position="277"/>
    </location>
</feature>
<proteinExistence type="predicted"/>
<sequence>MGSRFRPPDLSIASVEDGSDASRPPLPPMANPSSSAGELPSLLFRSLSPRVRVGLAEHKVQLVRTCKSPKDMSNKENISTIEEDGLDVSTFCKVESVQKRSKKSGRCNLRKSLAWNQAFLTEEGVLDPLELSILGGSSMKQKESVLSVINGQLSPLLGFHKSDVTTPCDAVGQKTIGKMHVQSGGRKLKDSNLIGKFDASIQEEQQELMVSGVISTSKRTTKSVPRLPAASSYPFTFLFQKEYRVASSNAANPTSKIPKFMPTKSHAASLTPTSRGDISTPRDFTLDQRATMVYTEQNSSVRCFPSNMRNQSACAQSSNSSAVNSHRPLVPLMERGVNGFSLTSDSSASKVVQGTIISCNSSKESSSYPSKAYHAAGGALAPGHAKPSALRMPSPSLGFFQQGKRPSYCPQPQVNVQPPRPTIPCIRASKVRPTEESRLLPPSTWQKSLKSLPAPESFAGTIISSKMENALVAISLPSSNGNVVHPSTRENVSKMQRDKMAIGASGRLSDSQTSGQQALKRYRSLIDDDFAHPQVLSSGNPEHNVDNEVPFVSSSVLKMNNKLLVHESRLPVVPLKVNIPEDVHHTCLPTKRNHASETELSQASSLCKLNADVLDEGASELDNKAKRPLSEYTGWVAHAVSEQGGLAARNSNSLPDQEVGISSRFVEFSALTKSPLRWSKTKVVGSGSCSSSESGCSLAQETCAVDDSEIHHVTRISSEETMSSLTSSKEHIAGSDFISNTEVDCSAQNTGIHVEKANLGTNNLAAIVSSLPEDPQPTASTDSKCHDFRVCFDNKDPINLKEEGTLVPNGSKNDQKDRVQQDITHLKHHLNAVPFTDEWLAAIEAFGEEILELKTGPVQNSPPDKTLPKPGPWSPVKRKAQDVGPFDCTKHSTNLSPPDSS</sequence>